<evidence type="ECO:0000256" key="3">
    <source>
        <dbReference type="ARBA" id="ARBA00022691"/>
    </source>
</evidence>
<evidence type="ECO:0000256" key="2">
    <source>
        <dbReference type="ARBA" id="ARBA00022679"/>
    </source>
</evidence>
<dbReference type="InterPro" id="IPR001678">
    <property type="entry name" value="MeTrfase_RsmB-F_NOP2_dom"/>
</dbReference>
<evidence type="ECO:0000313" key="6">
    <source>
        <dbReference type="EMBL" id="MPM81271.1"/>
    </source>
</evidence>
<protein>
    <submittedName>
        <fullName evidence="6">Ribosomal RNA small subunit methyltransferase B</fullName>
        <ecNumber evidence="6">2.1.1.176</ecNumber>
    </submittedName>
</protein>
<dbReference type="AlphaFoldDB" id="A0A645CWI3"/>
<proteinExistence type="predicted"/>
<gene>
    <name evidence="6" type="primary">rsmB_21</name>
    <name evidence="6" type="ORF">SDC9_128323</name>
</gene>
<reference evidence="6" key="1">
    <citation type="submission" date="2019-08" db="EMBL/GenBank/DDBJ databases">
        <authorList>
            <person name="Kucharzyk K."/>
            <person name="Murdoch R.W."/>
            <person name="Higgins S."/>
            <person name="Loffler F."/>
        </authorList>
    </citation>
    <scope>NUCLEOTIDE SEQUENCE</scope>
</reference>
<accession>A0A645CWI3</accession>
<dbReference type="PANTHER" id="PTHR22807:SF53">
    <property type="entry name" value="RIBOSOMAL RNA SMALL SUBUNIT METHYLTRANSFERASE B-RELATED"/>
    <property type="match status" value="1"/>
</dbReference>
<dbReference type="Gene3D" id="3.40.50.150">
    <property type="entry name" value="Vaccinia Virus protein VP39"/>
    <property type="match status" value="1"/>
</dbReference>
<feature type="domain" description="SAM-dependent MTase RsmB/NOP-type" evidence="5">
    <location>
        <begin position="1"/>
        <end position="247"/>
    </location>
</feature>
<organism evidence="6">
    <name type="scientific">bioreactor metagenome</name>
    <dbReference type="NCBI Taxonomy" id="1076179"/>
    <lineage>
        <taxon>unclassified sequences</taxon>
        <taxon>metagenomes</taxon>
        <taxon>ecological metagenomes</taxon>
    </lineage>
</organism>
<dbReference type="PRINTS" id="PR02008">
    <property type="entry name" value="RCMTFAMILY"/>
</dbReference>
<keyword evidence="2 6" id="KW-0808">Transferase</keyword>
<dbReference type="SUPFAM" id="SSF53335">
    <property type="entry name" value="S-adenosyl-L-methionine-dependent methyltransferases"/>
    <property type="match status" value="1"/>
</dbReference>
<evidence type="ECO:0000256" key="4">
    <source>
        <dbReference type="ARBA" id="ARBA00022884"/>
    </source>
</evidence>
<dbReference type="EC" id="2.1.1.176" evidence="6"/>
<dbReference type="GO" id="GO:0001510">
    <property type="term" value="P:RNA methylation"/>
    <property type="evidence" value="ECO:0007669"/>
    <property type="project" value="InterPro"/>
</dbReference>
<name>A0A645CWI3_9ZZZZ</name>
<keyword evidence="3" id="KW-0949">S-adenosyl-L-methionine</keyword>
<comment type="caution">
    <text evidence="6">The sequence shown here is derived from an EMBL/GenBank/DDBJ whole genome shotgun (WGS) entry which is preliminary data.</text>
</comment>
<dbReference type="PROSITE" id="PS51686">
    <property type="entry name" value="SAM_MT_RSMB_NOP"/>
    <property type="match status" value="1"/>
</dbReference>
<evidence type="ECO:0000256" key="1">
    <source>
        <dbReference type="ARBA" id="ARBA00022603"/>
    </source>
</evidence>
<dbReference type="PANTHER" id="PTHR22807">
    <property type="entry name" value="NOP2 YEAST -RELATED NOL1/NOP2/FMU SUN DOMAIN-CONTAINING"/>
    <property type="match status" value="1"/>
</dbReference>
<dbReference type="InterPro" id="IPR023267">
    <property type="entry name" value="RCMT"/>
</dbReference>
<sequence length="247" mass="26970">MAEALPEVEPLALPWASDWPFGSCAHPEKILTTELFARGAFYFQDPAPSAVVMMLAQAAWPETVRAIDLCAAPGGKLLLASEFLAARGIAVEEFVAVDRSAVRQRLTEENLARCRVSAAVIAADAAEYRPADDRGFDLVLADVPCSNTGVFRRRPDALWRWDETMQAALTGVQRAILNNAARLCNPGGVLLYSTCSLEPEENQERTAAFLAAHSEFRLLNQHLWLPDASHDGTFGALFCRQGRGQLS</sequence>
<keyword evidence="4" id="KW-0694">RNA-binding</keyword>
<dbReference type="GO" id="GO:0003723">
    <property type="term" value="F:RNA binding"/>
    <property type="evidence" value="ECO:0007669"/>
    <property type="project" value="UniProtKB-KW"/>
</dbReference>
<dbReference type="InterPro" id="IPR029063">
    <property type="entry name" value="SAM-dependent_MTases_sf"/>
</dbReference>
<dbReference type="Pfam" id="PF01189">
    <property type="entry name" value="Methyltr_RsmB-F"/>
    <property type="match status" value="1"/>
</dbReference>
<dbReference type="InterPro" id="IPR049560">
    <property type="entry name" value="MeTrfase_RsmB-F_NOP2_cat"/>
</dbReference>
<dbReference type="EMBL" id="VSSQ01030661">
    <property type="protein sequence ID" value="MPM81271.1"/>
    <property type="molecule type" value="Genomic_DNA"/>
</dbReference>
<dbReference type="CDD" id="cd02440">
    <property type="entry name" value="AdoMet_MTases"/>
    <property type="match status" value="1"/>
</dbReference>
<evidence type="ECO:0000259" key="5">
    <source>
        <dbReference type="PROSITE" id="PS51686"/>
    </source>
</evidence>
<keyword evidence="1 6" id="KW-0489">Methyltransferase</keyword>
<dbReference type="GO" id="GO:0008173">
    <property type="term" value="F:RNA methyltransferase activity"/>
    <property type="evidence" value="ECO:0007669"/>
    <property type="project" value="InterPro"/>
</dbReference>